<feature type="region of interest" description="Disordered" evidence="1">
    <location>
        <begin position="1"/>
        <end position="26"/>
    </location>
</feature>
<evidence type="ECO:0000313" key="3">
    <source>
        <dbReference type="Proteomes" id="UP001499987"/>
    </source>
</evidence>
<accession>A0ABN1U4Q2</accession>
<dbReference type="EMBL" id="BAAALD010000109">
    <property type="protein sequence ID" value="GAA1118546.1"/>
    <property type="molecule type" value="Genomic_DNA"/>
</dbReference>
<organism evidence="2 3">
    <name type="scientific">Kitasatospora arboriphila</name>
    <dbReference type="NCBI Taxonomy" id="258052"/>
    <lineage>
        <taxon>Bacteria</taxon>
        <taxon>Bacillati</taxon>
        <taxon>Actinomycetota</taxon>
        <taxon>Actinomycetes</taxon>
        <taxon>Kitasatosporales</taxon>
        <taxon>Streptomycetaceae</taxon>
        <taxon>Kitasatospora</taxon>
    </lineage>
</organism>
<dbReference type="Proteomes" id="UP001499987">
    <property type="component" value="Unassembled WGS sequence"/>
</dbReference>
<dbReference type="Gene3D" id="3.30.930.10">
    <property type="entry name" value="Bira Bifunctional Protein, Domain 2"/>
    <property type="match status" value="1"/>
</dbReference>
<reference evidence="2 3" key="1">
    <citation type="journal article" date="2019" name="Int. J. Syst. Evol. Microbiol.">
        <title>The Global Catalogue of Microorganisms (GCM) 10K type strain sequencing project: providing services to taxonomists for standard genome sequencing and annotation.</title>
        <authorList>
            <consortium name="The Broad Institute Genomics Platform"/>
            <consortium name="The Broad Institute Genome Sequencing Center for Infectious Disease"/>
            <person name="Wu L."/>
            <person name="Ma J."/>
        </authorList>
    </citation>
    <scope>NUCLEOTIDE SEQUENCE [LARGE SCALE GENOMIC DNA]</scope>
    <source>
        <strain evidence="2 3">JCM 13002</strain>
    </source>
</reference>
<dbReference type="PANTHER" id="PTHR43382">
    <property type="entry name" value="PROLYL-TRNA SYNTHETASE"/>
    <property type="match status" value="1"/>
</dbReference>
<gene>
    <name evidence="2" type="ORF">GCM10009663_68140</name>
</gene>
<proteinExistence type="predicted"/>
<dbReference type="InterPro" id="IPR036621">
    <property type="entry name" value="Anticodon-bd_dom_sf"/>
</dbReference>
<dbReference type="SUPFAM" id="SSF55681">
    <property type="entry name" value="Class II aaRS and biotin synthetases"/>
    <property type="match status" value="1"/>
</dbReference>
<evidence type="ECO:0000256" key="1">
    <source>
        <dbReference type="SAM" id="MobiDB-lite"/>
    </source>
</evidence>
<dbReference type="Gene3D" id="3.40.50.800">
    <property type="entry name" value="Anticodon-binding domain"/>
    <property type="match status" value="1"/>
</dbReference>
<comment type="caution">
    <text evidence="2">The sequence shown here is derived from an EMBL/GenBank/DDBJ whole genome shotgun (WGS) entry which is preliminary data.</text>
</comment>
<dbReference type="InterPro" id="IPR045864">
    <property type="entry name" value="aa-tRNA-synth_II/BPL/LPL"/>
</dbReference>
<sequence>MPVRPPRPDTAPLLPHHGEVLPEPPPVPAPALPWHPPHDGTQVRALVDTPLQDGGFDLGRFARWLREADVLDQDPIELPGATVTLPHGMRLIRRFDEIAMRTYERHGYEQYDYPMLVPDSVLEPTRRIMSLEGSLLYAGDDGDWAADRRRMVLTPTGEGAVYTHWARIVRSRHDLPLRTYRRARYFRPARSGRSVFRAIEAPDIYEFQACYADAEQAREGLADAVAMADRLCTEMHVPVLWSRRPPWTNNTAVSETTIGGDVPLPHGGTLQTGCLYGQGSRFSELYDVGFREGAERRHTHHVTGALTRRLVLTHLMLGMDSEGGLLVHPDLAPVHVALTLTTDDAEQQAEAGRLVDLLTARGLRCELRAGEGRTAAGRHHRRWRRQGVPLRVYLQPRRRPGDRIRAVVVRCDTREEAVLLPDDLGSLAALLPAAVAEVGAGYLRRARGFARRQCRPVDRADTAREVLAERGVAVAPLADTRESVLEVAGWGLGEVLGFREASEAAPCAVTGRPTTSVAYISPRT</sequence>
<evidence type="ECO:0008006" key="4">
    <source>
        <dbReference type="Google" id="ProtNLM"/>
    </source>
</evidence>
<dbReference type="PANTHER" id="PTHR43382:SF2">
    <property type="entry name" value="BIFUNCTIONAL GLUTAMATE_PROLINE--TRNA LIGASE"/>
    <property type="match status" value="1"/>
</dbReference>
<dbReference type="SUPFAM" id="SSF52954">
    <property type="entry name" value="Class II aaRS ABD-related"/>
    <property type="match status" value="1"/>
</dbReference>
<name>A0ABN1U4Q2_9ACTN</name>
<dbReference type="InterPro" id="IPR004499">
    <property type="entry name" value="Pro-tRNA-ligase_IIa_arc-type"/>
</dbReference>
<protein>
    <recommendedName>
        <fullName evidence="4">Proline--tRNA ligase</fullName>
    </recommendedName>
</protein>
<evidence type="ECO:0000313" key="2">
    <source>
        <dbReference type="EMBL" id="GAA1118546.1"/>
    </source>
</evidence>
<keyword evidence="3" id="KW-1185">Reference proteome</keyword>